<gene>
    <name evidence="1" type="ORF">AB2L28_15800</name>
</gene>
<keyword evidence="2" id="KW-1185">Reference proteome</keyword>
<name>A0ABV4I4T2_9ACTN</name>
<dbReference type="GO" id="GO:0008168">
    <property type="term" value="F:methyltransferase activity"/>
    <property type="evidence" value="ECO:0007669"/>
    <property type="project" value="UniProtKB-KW"/>
</dbReference>
<dbReference type="Proteomes" id="UP001566476">
    <property type="component" value="Unassembled WGS sequence"/>
</dbReference>
<dbReference type="Gene3D" id="3.40.50.150">
    <property type="entry name" value="Vaccinia Virus protein VP39"/>
    <property type="match status" value="1"/>
</dbReference>
<comment type="caution">
    <text evidence="1">The sequence shown here is derived from an EMBL/GenBank/DDBJ whole genome shotgun (WGS) entry which is preliminary data.</text>
</comment>
<evidence type="ECO:0000313" key="1">
    <source>
        <dbReference type="EMBL" id="MEZ0493702.1"/>
    </source>
</evidence>
<dbReference type="EMBL" id="JBGGTQ010000007">
    <property type="protein sequence ID" value="MEZ0493702.1"/>
    <property type="molecule type" value="Genomic_DNA"/>
</dbReference>
<dbReference type="Pfam" id="PF13489">
    <property type="entry name" value="Methyltransf_23"/>
    <property type="match status" value="1"/>
</dbReference>
<sequence>MSAPAPDGPAVAGDEPRNLDDYVVQYGRLPFEPLQAAVRRRRVLQQVRSIAPRRLLEIGCGLDPLFTDLPDVQEIVVLEPAAAFASAARAAASGCRGVTVVEARAEDVAPADLGAPFDAVVLSSLLHEVPDPSALLLAVRRFCGRSTVVHVNVPNARSLHRLLAVAMGLVEDVYALSPVQRQMQQRGTYDLDGLRAELAAAGFVVARWGTVLVKPFPHAQMQELVDSGFLTPRLIDGLDSLAEALPEIGSELWVDAEVADV</sequence>
<proteinExistence type="predicted"/>
<evidence type="ECO:0000313" key="2">
    <source>
        <dbReference type="Proteomes" id="UP001566476"/>
    </source>
</evidence>
<reference evidence="1 2" key="1">
    <citation type="submission" date="2024-07" db="EMBL/GenBank/DDBJ databases">
        <authorList>
            <person name="Thanompreechachai J."/>
            <person name="Duangmal K."/>
        </authorList>
    </citation>
    <scope>NUCLEOTIDE SEQUENCE [LARGE SCALE GENOMIC DNA]</scope>
    <source>
        <strain evidence="1 2">TBRC 1896</strain>
    </source>
</reference>
<dbReference type="RefSeq" id="WP_370719938.1">
    <property type="nucleotide sequence ID" value="NZ_JBGGTQ010000007.1"/>
</dbReference>
<protein>
    <submittedName>
        <fullName evidence="1">Methyltransferase domain-containing protein</fullName>
    </submittedName>
</protein>
<keyword evidence="1" id="KW-0808">Transferase</keyword>
<organism evidence="1 2">
    <name type="scientific">Kineococcus mangrovi</name>
    <dbReference type="NCBI Taxonomy" id="1660183"/>
    <lineage>
        <taxon>Bacteria</taxon>
        <taxon>Bacillati</taxon>
        <taxon>Actinomycetota</taxon>
        <taxon>Actinomycetes</taxon>
        <taxon>Kineosporiales</taxon>
        <taxon>Kineosporiaceae</taxon>
        <taxon>Kineococcus</taxon>
    </lineage>
</organism>
<keyword evidence="1" id="KW-0489">Methyltransferase</keyword>
<accession>A0ABV4I4T2</accession>
<dbReference type="GO" id="GO:0032259">
    <property type="term" value="P:methylation"/>
    <property type="evidence" value="ECO:0007669"/>
    <property type="project" value="UniProtKB-KW"/>
</dbReference>
<dbReference type="SUPFAM" id="SSF53335">
    <property type="entry name" value="S-adenosyl-L-methionine-dependent methyltransferases"/>
    <property type="match status" value="1"/>
</dbReference>
<dbReference type="InterPro" id="IPR029063">
    <property type="entry name" value="SAM-dependent_MTases_sf"/>
</dbReference>